<reference evidence="1 2" key="1">
    <citation type="submission" date="2023-07" db="EMBL/GenBank/DDBJ databases">
        <title>Sorghum-associated microbial communities from plants grown in Nebraska, USA.</title>
        <authorList>
            <person name="Schachtman D."/>
        </authorList>
    </citation>
    <scope>NUCLEOTIDE SEQUENCE [LARGE SCALE GENOMIC DNA]</scope>
    <source>
        <strain evidence="1 2">DS1307</strain>
    </source>
</reference>
<evidence type="ECO:0000313" key="1">
    <source>
        <dbReference type="EMBL" id="MDP9837203.1"/>
    </source>
</evidence>
<dbReference type="Proteomes" id="UP001241472">
    <property type="component" value="Unassembled WGS sequence"/>
</dbReference>
<evidence type="ECO:0000313" key="2">
    <source>
        <dbReference type="Proteomes" id="UP001241472"/>
    </source>
</evidence>
<protein>
    <recommendedName>
        <fullName evidence="3">Secreted protein</fullName>
    </recommendedName>
</protein>
<dbReference type="EMBL" id="JAUSRF010000005">
    <property type="protein sequence ID" value="MDP9837203.1"/>
    <property type="molecule type" value="Genomic_DNA"/>
</dbReference>
<accession>A0ABT9PRW1</accession>
<organism evidence="1 2">
    <name type="scientific">Neorhizobium huautlense</name>
    <dbReference type="NCBI Taxonomy" id="67774"/>
    <lineage>
        <taxon>Bacteria</taxon>
        <taxon>Pseudomonadati</taxon>
        <taxon>Pseudomonadota</taxon>
        <taxon>Alphaproteobacteria</taxon>
        <taxon>Hyphomicrobiales</taxon>
        <taxon>Rhizobiaceae</taxon>
        <taxon>Rhizobium/Agrobacterium group</taxon>
        <taxon>Neorhizobium</taxon>
    </lineage>
</organism>
<dbReference type="RefSeq" id="WP_306833691.1">
    <property type="nucleotide sequence ID" value="NZ_JAUSRF010000005.1"/>
</dbReference>
<proteinExistence type="predicted"/>
<name>A0ABT9PRW1_9HYPH</name>
<gene>
    <name evidence="1" type="ORF">J2T09_001955</name>
</gene>
<evidence type="ECO:0008006" key="3">
    <source>
        <dbReference type="Google" id="ProtNLM"/>
    </source>
</evidence>
<sequence length="77" mass="8773">MMASIFLFMVIDCGTLGRRFTPLSSKGRDRAEPRIRFLQINDKVKILVETLRLAAHLCIVADVNLRLKRLFNQGIDG</sequence>
<comment type="caution">
    <text evidence="1">The sequence shown here is derived from an EMBL/GenBank/DDBJ whole genome shotgun (WGS) entry which is preliminary data.</text>
</comment>
<keyword evidence="2" id="KW-1185">Reference proteome</keyword>